<name>A0A0W8F8B1_9ZZZZ</name>
<gene>
    <name evidence="1" type="ORF">ASZ90_013212</name>
</gene>
<proteinExistence type="predicted"/>
<dbReference type="AlphaFoldDB" id="A0A0W8F8B1"/>
<organism evidence="1">
    <name type="scientific">hydrocarbon metagenome</name>
    <dbReference type="NCBI Taxonomy" id="938273"/>
    <lineage>
        <taxon>unclassified sequences</taxon>
        <taxon>metagenomes</taxon>
        <taxon>ecological metagenomes</taxon>
    </lineage>
</organism>
<comment type="caution">
    <text evidence="1">The sequence shown here is derived from an EMBL/GenBank/DDBJ whole genome shotgun (WGS) entry which is preliminary data.</text>
</comment>
<dbReference type="EMBL" id="LNQE01001462">
    <property type="protein sequence ID" value="KUG17115.1"/>
    <property type="molecule type" value="Genomic_DNA"/>
</dbReference>
<evidence type="ECO:0000313" key="1">
    <source>
        <dbReference type="EMBL" id="KUG17115.1"/>
    </source>
</evidence>
<accession>A0A0W8F8B1</accession>
<protein>
    <submittedName>
        <fullName evidence="1">Uncharacterized protein</fullName>
    </submittedName>
</protein>
<reference evidence="1" key="1">
    <citation type="journal article" date="2015" name="Proc. Natl. Acad. Sci. U.S.A.">
        <title>Networks of energetic and metabolic interactions define dynamics in microbial communities.</title>
        <authorList>
            <person name="Embree M."/>
            <person name="Liu J.K."/>
            <person name="Al-Bassam M.M."/>
            <person name="Zengler K."/>
        </authorList>
    </citation>
    <scope>NUCLEOTIDE SEQUENCE</scope>
</reference>
<sequence length="59" mass="6670">MIIKAPYHPYPSSDMDRPELSPFPEIDSNINVWQSQPCITCGLDLLLWTMKLGCAEECA</sequence>